<reference evidence="1 2" key="1">
    <citation type="journal article" date="2011" name="Science">
        <title>The ecoresponsive genome of Daphnia pulex.</title>
        <authorList>
            <person name="Colbourne J.K."/>
            <person name="Pfrender M.E."/>
            <person name="Gilbert D."/>
            <person name="Thomas W.K."/>
            <person name="Tucker A."/>
            <person name="Oakley T.H."/>
            <person name="Tokishita S."/>
            <person name="Aerts A."/>
            <person name="Arnold G.J."/>
            <person name="Basu M.K."/>
            <person name="Bauer D.J."/>
            <person name="Caceres C.E."/>
            <person name="Carmel L."/>
            <person name="Casola C."/>
            <person name="Choi J.H."/>
            <person name="Detter J.C."/>
            <person name="Dong Q."/>
            <person name="Dusheyko S."/>
            <person name="Eads B.D."/>
            <person name="Frohlich T."/>
            <person name="Geiler-Samerotte K.A."/>
            <person name="Gerlach D."/>
            <person name="Hatcher P."/>
            <person name="Jogdeo S."/>
            <person name="Krijgsveld J."/>
            <person name="Kriventseva E.V."/>
            <person name="Kultz D."/>
            <person name="Laforsch C."/>
            <person name="Lindquist E."/>
            <person name="Lopez J."/>
            <person name="Manak J.R."/>
            <person name="Muller J."/>
            <person name="Pangilinan J."/>
            <person name="Patwardhan R.P."/>
            <person name="Pitluck S."/>
            <person name="Pritham E.J."/>
            <person name="Rechtsteiner A."/>
            <person name="Rho M."/>
            <person name="Rogozin I.B."/>
            <person name="Sakarya O."/>
            <person name="Salamov A."/>
            <person name="Schaack S."/>
            <person name="Shapiro H."/>
            <person name="Shiga Y."/>
            <person name="Skalitzky C."/>
            <person name="Smith Z."/>
            <person name="Souvorov A."/>
            <person name="Sung W."/>
            <person name="Tang Z."/>
            <person name="Tsuchiya D."/>
            <person name="Tu H."/>
            <person name="Vos H."/>
            <person name="Wang M."/>
            <person name="Wolf Y.I."/>
            <person name="Yamagata H."/>
            <person name="Yamada T."/>
            <person name="Ye Y."/>
            <person name="Shaw J.R."/>
            <person name="Andrews J."/>
            <person name="Crease T.J."/>
            <person name="Tang H."/>
            <person name="Lucas S.M."/>
            <person name="Robertson H.M."/>
            <person name="Bork P."/>
            <person name="Koonin E.V."/>
            <person name="Zdobnov E.M."/>
            <person name="Grigoriev I.V."/>
            <person name="Lynch M."/>
            <person name="Boore J.L."/>
        </authorList>
    </citation>
    <scope>NUCLEOTIDE SEQUENCE [LARGE SCALE GENOMIC DNA]</scope>
</reference>
<dbReference type="EMBL" id="GL732793">
    <property type="protein sequence ID" value="EFX64768.1"/>
    <property type="molecule type" value="Genomic_DNA"/>
</dbReference>
<evidence type="ECO:0000313" key="1">
    <source>
        <dbReference type="EMBL" id="EFX64768.1"/>
    </source>
</evidence>
<dbReference type="PhylomeDB" id="E9HU14"/>
<dbReference type="KEGG" id="dpx:DAPPUDRAFT_265818"/>
<dbReference type="InParanoid" id="E9HU14"/>
<dbReference type="AlphaFoldDB" id="E9HU14"/>
<protein>
    <submittedName>
        <fullName evidence="1">Uncharacterized protein</fullName>
    </submittedName>
</protein>
<name>E9HU14_DAPPU</name>
<dbReference type="OrthoDB" id="6364599at2759"/>
<accession>E9HU14</accession>
<dbReference type="Proteomes" id="UP000000305">
    <property type="component" value="Unassembled WGS sequence"/>
</dbReference>
<sequence>MPDCDCNKAKTRGILDINKPYYCQPDKTSVSHKNRFNTNYTLITKQKPTLTWKGWSCKQWTKSKKIVGSFWVGSFDTTYSQETHLVTPLECWEMVNNKKCGENAMQAGATTLVLQPHQ</sequence>
<keyword evidence="2" id="KW-1185">Reference proteome</keyword>
<gene>
    <name evidence="1" type="ORF">DAPPUDRAFT_265818</name>
</gene>
<organism evidence="1 2">
    <name type="scientific">Daphnia pulex</name>
    <name type="common">Water flea</name>
    <dbReference type="NCBI Taxonomy" id="6669"/>
    <lineage>
        <taxon>Eukaryota</taxon>
        <taxon>Metazoa</taxon>
        <taxon>Ecdysozoa</taxon>
        <taxon>Arthropoda</taxon>
        <taxon>Crustacea</taxon>
        <taxon>Branchiopoda</taxon>
        <taxon>Diplostraca</taxon>
        <taxon>Cladocera</taxon>
        <taxon>Anomopoda</taxon>
        <taxon>Daphniidae</taxon>
        <taxon>Daphnia</taxon>
    </lineage>
</organism>
<dbReference type="HOGENOM" id="CLU_2075503_0_0_1"/>
<evidence type="ECO:0000313" key="2">
    <source>
        <dbReference type="Proteomes" id="UP000000305"/>
    </source>
</evidence>
<proteinExistence type="predicted"/>